<gene>
    <name evidence="1" type="ORF">A9D12_13510</name>
</gene>
<dbReference type="Proteomes" id="UP000078263">
    <property type="component" value="Chromosome"/>
</dbReference>
<evidence type="ECO:0000313" key="1">
    <source>
        <dbReference type="EMBL" id="ANK13799.1"/>
    </source>
</evidence>
<dbReference type="KEGG" id="pns:A9D12_13510"/>
<dbReference type="RefSeq" id="WP_068352729.1">
    <property type="nucleotide sequence ID" value="NZ_CP016033.1"/>
</dbReference>
<name>A0A192D7Q2_9SPHN</name>
<keyword evidence="2" id="KW-1185">Reference proteome</keyword>
<accession>A0A192D7Q2</accession>
<dbReference type="EMBL" id="CP016033">
    <property type="protein sequence ID" value="ANK13799.1"/>
    <property type="molecule type" value="Genomic_DNA"/>
</dbReference>
<organism evidence="1 2">
    <name type="scientific">Erythrobacter neustonensis</name>
    <dbReference type="NCBI Taxonomy" id="1112"/>
    <lineage>
        <taxon>Bacteria</taxon>
        <taxon>Pseudomonadati</taxon>
        <taxon>Pseudomonadota</taxon>
        <taxon>Alphaproteobacteria</taxon>
        <taxon>Sphingomonadales</taxon>
        <taxon>Erythrobacteraceae</taxon>
        <taxon>Erythrobacter/Porphyrobacter group</taxon>
        <taxon>Erythrobacter</taxon>
    </lineage>
</organism>
<protein>
    <submittedName>
        <fullName evidence="1">Multidrug transporter</fullName>
    </submittedName>
</protein>
<dbReference type="AlphaFoldDB" id="A0A192D7Q2"/>
<dbReference type="Pfam" id="PF07277">
    <property type="entry name" value="SapC"/>
    <property type="match status" value="1"/>
</dbReference>
<proteinExistence type="predicted"/>
<dbReference type="InterPro" id="IPR010836">
    <property type="entry name" value="SapC"/>
</dbReference>
<dbReference type="STRING" id="1112.A9D12_13510"/>
<evidence type="ECO:0000313" key="2">
    <source>
        <dbReference type="Proteomes" id="UP000078263"/>
    </source>
</evidence>
<reference evidence="1 2" key="1">
    <citation type="submission" date="2016-05" db="EMBL/GenBank/DDBJ databases">
        <title>Compelete Genome Sequence of Bacteriochlorophyll-Synthesizing Bacterium Porphyrobacter neustonensis DSM 9434.</title>
        <authorList>
            <person name="Shi X.-L."/>
            <person name="Wu Y.-H."/>
            <person name="Cheng H."/>
            <person name="Xu L."/>
            <person name="Zhang X.-Q."/>
            <person name="Wang C.-S."/>
            <person name="Xu X.-W."/>
        </authorList>
    </citation>
    <scope>NUCLEOTIDE SEQUENCE [LARGE SCALE GENOMIC DNA]</scope>
    <source>
        <strain evidence="1 2">DSM 9434</strain>
    </source>
</reference>
<sequence>MASAPQPQLPLFYKDLLPLNSRDHADWKAGTLDSAEYLSVTHAIPVTSDEFVDAQRHFPIVFTSGENPLPIALFGLNEGVNTFVGEDMKINEAIYLPAYARRYPFILAKLQPGNDDMSLCFDPVPGLLGKFDEGLALFDDAGQPTEYTQGVLDFCRRFEEAGQRTKLFMEELEKLNILMDGEIAITRGDMPDTPFIYRGFRMVDENKLRELSAEKLEELSKNGMLMLIHAHLFSLNLMRTIFERQLSQGKVPMNAQGEPAAALN</sequence>
<dbReference type="OrthoDB" id="9806524at2"/>